<keyword evidence="3" id="KW-1185">Reference proteome</keyword>
<keyword evidence="1" id="KW-1133">Transmembrane helix</keyword>
<dbReference type="EMBL" id="JARJCW010000040">
    <property type="protein sequence ID" value="KAJ7206279.1"/>
    <property type="molecule type" value="Genomic_DNA"/>
</dbReference>
<evidence type="ECO:0000313" key="3">
    <source>
        <dbReference type="Proteomes" id="UP001219525"/>
    </source>
</evidence>
<proteinExistence type="predicted"/>
<sequence>MPCISSLCCLLMNIRTSRDLFLSNLHWVIIGLRLLYAESRSSLHSETLIVISAWSAFSSLARSSLFTFIPRTETMVASSEILLNAPSIPGIPIPWTAALARFSTGRAALKDVCAGSAVCAGDPSGLLLCLLALEWVPRILVCVPFAAVADLSMGRPG</sequence>
<feature type="transmembrane region" description="Helical" evidence="1">
    <location>
        <begin position="48"/>
        <end position="69"/>
    </location>
</feature>
<keyword evidence="1" id="KW-0472">Membrane</keyword>
<evidence type="ECO:0000313" key="2">
    <source>
        <dbReference type="EMBL" id="KAJ7206279.1"/>
    </source>
</evidence>
<protein>
    <submittedName>
        <fullName evidence="2">Uncharacterized protein</fullName>
    </submittedName>
</protein>
<dbReference type="Proteomes" id="UP001219525">
    <property type="component" value="Unassembled WGS sequence"/>
</dbReference>
<organism evidence="2 3">
    <name type="scientific">Mycena pura</name>
    <dbReference type="NCBI Taxonomy" id="153505"/>
    <lineage>
        <taxon>Eukaryota</taxon>
        <taxon>Fungi</taxon>
        <taxon>Dikarya</taxon>
        <taxon>Basidiomycota</taxon>
        <taxon>Agaricomycotina</taxon>
        <taxon>Agaricomycetes</taxon>
        <taxon>Agaricomycetidae</taxon>
        <taxon>Agaricales</taxon>
        <taxon>Marasmiineae</taxon>
        <taxon>Mycenaceae</taxon>
        <taxon>Mycena</taxon>
    </lineage>
</organism>
<feature type="transmembrane region" description="Helical" evidence="1">
    <location>
        <begin position="20"/>
        <end position="36"/>
    </location>
</feature>
<keyword evidence="1" id="KW-0812">Transmembrane</keyword>
<accession>A0AAD6Y900</accession>
<dbReference type="AlphaFoldDB" id="A0AAD6Y900"/>
<evidence type="ECO:0000256" key="1">
    <source>
        <dbReference type="SAM" id="Phobius"/>
    </source>
</evidence>
<comment type="caution">
    <text evidence="2">The sequence shown here is derived from an EMBL/GenBank/DDBJ whole genome shotgun (WGS) entry which is preliminary data.</text>
</comment>
<name>A0AAD6Y900_9AGAR</name>
<gene>
    <name evidence="2" type="ORF">GGX14DRAFT_457516</name>
</gene>
<reference evidence="2" key="1">
    <citation type="submission" date="2023-03" db="EMBL/GenBank/DDBJ databases">
        <title>Massive genome expansion in bonnet fungi (Mycena s.s.) driven by repeated elements and novel gene families across ecological guilds.</title>
        <authorList>
            <consortium name="Lawrence Berkeley National Laboratory"/>
            <person name="Harder C.B."/>
            <person name="Miyauchi S."/>
            <person name="Viragh M."/>
            <person name="Kuo A."/>
            <person name="Thoen E."/>
            <person name="Andreopoulos B."/>
            <person name="Lu D."/>
            <person name="Skrede I."/>
            <person name="Drula E."/>
            <person name="Henrissat B."/>
            <person name="Morin E."/>
            <person name="Kohler A."/>
            <person name="Barry K."/>
            <person name="LaButti K."/>
            <person name="Morin E."/>
            <person name="Salamov A."/>
            <person name="Lipzen A."/>
            <person name="Mereny Z."/>
            <person name="Hegedus B."/>
            <person name="Baldrian P."/>
            <person name="Stursova M."/>
            <person name="Weitz H."/>
            <person name="Taylor A."/>
            <person name="Grigoriev I.V."/>
            <person name="Nagy L.G."/>
            <person name="Martin F."/>
            <person name="Kauserud H."/>
        </authorList>
    </citation>
    <scope>NUCLEOTIDE SEQUENCE</scope>
    <source>
        <strain evidence="2">9144</strain>
    </source>
</reference>